<organism evidence="2">
    <name type="scientific">uncultured Pseudonocardia sp</name>
    <dbReference type="NCBI Taxonomy" id="211455"/>
    <lineage>
        <taxon>Bacteria</taxon>
        <taxon>Bacillati</taxon>
        <taxon>Actinomycetota</taxon>
        <taxon>Actinomycetes</taxon>
        <taxon>Pseudonocardiales</taxon>
        <taxon>Pseudonocardiaceae</taxon>
        <taxon>Pseudonocardia</taxon>
        <taxon>environmental samples</taxon>
    </lineage>
</organism>
<dbReference type="EMBL" id="CADCUS010000100">
    <property type="protein sequence ID" value="CAA9387382.1"/>
    <property type="molecule type" value="Genomic_DNA"/>
</dbReference>
<feature type="region of interest" description="Disordered" evidence="1">
    <location>
        <begin position="27"/>
        <end position="48"/>
    </location>
</feature>
<evidence type="ECO:0000256" key="1">
    <source>
        <dbReference type="SAM" id="MobiDB-lite"/>
    </source>
</evidence>
<proteinExistence type="predicted"/>
<reference evidence="2" key="1">
    <citation type="submission" date="2020-02" db="EMBL/GenBank/DDBJ databases">
        <authorList>
            <person name="Meier V. D."/>
        </authorList>
    </citation>
    <scope>NUCLEOTIDE SEQUENCE</scope>
    <source>
        <strain evidence="2">AVDCRST_MAG66</strain>
    </source>
</reference>
<evidence type="ECO:0000313" key="2">
    <source>
        <dbReference type="EMBL" id="CAA9387382.1"/>
    </source>
</evidence>
<name>A0A6J4NGS0_9PSEU</name>
<dbReference type="AlphaFoldDB" id="A0A6J4NGS0"/>
<gene>
    <name evidence="2" type="ORF">AVDCRST_MAG66-701</name>
</gene>
<protein>
    <submittedName>
        <fullName evidence="2">Uncharacterized protein</fullName>
    </submittedName>
</protein>
<sequence>MVVVEHPVLLRALHGRALKILRRSAYGLPPGRSYRGGPRIAPPTPMSS</sequence>
<accession>A0A6J4NGS0</accession>